<sequence length="126" mass="14241">GHASAYYDFGNGFLGQIDAGRYLAGDWGATFALDREFDNGFRIGAYFTLTDVPFDDFGEGSFDKGIRVEVPLSWFTGQPSRDVLAQEIQPILRDGGARLKVANRLHRQVRDYRGQELDDGWGRYLR</sequence>
<name>A0ABW5U9B5_9RHOB</name>
<dbReference type="RefSeq" id="WP_386376188.1">
    <property type="nucleotide sequence ID" value="NZ_JBHUMP010000070.1"/>
</dbReference>
<dbReference type="Proteomes" id="UP001597474">
    <property type="component" value="Unassembled WGS sequence"/>
</dbReference>
<reference evidence="2" key="1">
    <citation type="journal article" date="2019" name="Int. J. Syst. Evol. Microbiol.">
        <title>The Global Catalogue of Microorganisms (GCM) 10K type strain sequencing project: providing services to taxonomists for standard genome sequencing and annotation.</title>
        <authorList>
            <consortium name="The Broad Institute Genomics Platform"/>
            <consortium name="The Broad Institute Genome Sequencing Center for Infectious Disease"/>
            <person name="Wu L."/>
            <person name="Ma J."/>
        </authorList>
    </citation>
    <scope>NUCLEOTIDE SEQUENCE [LARGE SCALE GENOMIC DNA]</scope>
    <source>
        <strain evidence="2">TISTR 2562</strain>
    </source>
</reference>
<evidence type="ECO:0000313" key="1">
    <source>
        <dbReference type="EMBL" id="MFD2741761.1"/>
    </source>
</evidence>
<organism evidence="1 2">
    <name type="scientific">Sulfitobacter aestuarii</name>
    <dbReference type="NCBI Taxonomy" id="2161676"/>
    <lineage>
        <taxon>Bacteria</taxon>
        <taxon>Pseudomonadati</taxon>
        <taxon>Pseudomonadota</taxon>
        <taxon>Alphaproteobacteria</taxon>
        <taxon>Rhodobacterales</taxon>
        <taxon>Roseobacteraceae</taxon>
        <taxon>Sulfitobacter</taxon>
    </lineage>
</organism>
<accession>A0ABW5U9B5</accession>
<dbReference type="Pfam" id="PF06082">
    <property type="entry name" value="YjbH"/>
    <property type="match status" value="1"/>
</dbReference>
<evidence type="ECO:0000313" key="2">
    <source>
        <dbReference type="Proteomes" id="UP001597474"/>
    </source>
</evidence>
<dbReference type="InterPro" id="IPR010344">
    <property type="entry name" value="YbjH"/>
</dbReference>
<gene>
    <name evidence="1" type="ORF">ACFSUD_19605</name>
</gene>
<comment type="caution">
    <text evidence="1">The sequence shown here is derived from an EMBL/GenBank/DDBJ whole genome shotgun (WGS) entry which is preliminary data.</text>
</comment>
<keyword evidence="2" id="KW-1185">Reference proteome</keyword>
<proteinExistence type="predicted"/>
<dbReference type="EMBL" id="JBHUMP010000070">
    <property type="protein sequence ID" value="MFD2741761.1"/>
    <property type="molecule type" value="Genomic_DNA"/>
</dbReference>
<protein>
    <submittedName>
        <fullName evidence="1">YjbH domain-containing protein</fullName>
    </submittedName>
</protein>
<feature type="non-terminal residue" evidence="1">
    <location>
        <position position="1"/>
    </location>
</feature>